<dbReference type="InterPro" id="IPR002114">
    <property type="entry name" value="PTS_HPr_Ser_P_site"/>
</dbReference>
<dbReference type="AlphaFoldDB" id="A0A239C1I7"/>
<evidence type="ECO:0000313" key="8">
    <source>
        <dbReference type="Proteomes" id="UP000198304"/>
    </source>
</evidence>
<keyword evidence="8" id="KW-1185">Reference proteome</keyword>
<evidence type="ECO:0000259" key="6">
    <source>
        <dbReference type="PROSITE" id="PS51350"/>
    </source>
</evidence>
<evidence type="ECO:0000256" key="5">
    <source>
        <dbReference type="ARBA" id="ARBA00022683"/>
    </source>
</evidence>
<accession>A0A239C1I7</accession>
<protein>
    <recommendedName>
        <fullName evidence="3">Phosphocarrier protein HPr</fullName>
    </recommendedName>
</protein>
<evidence type="ECO:0000256" key="4">
    <source>
        <dbReference type="ARBA" id="ARBA00022490"/>
    </source>
</evidence>
<dbReference type="RefSeq" id="WP_089282024.1">
    <property type="nucleotide sequence ID" value="NZ_FZOJ01000004.1"/>
</dbReference>
<comment type="subcellular location">
    <subcellularLocation>
        <location evidence="2">Cytoplasm</location>
    </subcellularLocation>
</comment>
<dbReference type="GO" id="GO:0009401">
    <property type="term" value="P:phosphoenolpyruvate-dependent sugar phosphotransferase system"/>
    <property type="evidence" value="ECO:0007669"/>
    <property type="project" value="UniProtKB-KW"/>
</dbReference>
<dbReference type="OrthoDB" id="9809047at2"/>
<keyword evidence="5" id="KW-0598">Phosphotransferase system</keyword>
<dbReference type="PANTHER" id="PTHR33705:SF2">
    <property type="entry name" value="PHOSPHOCARRIER PROTEIN NPR"/>
    <property type="match status" value="1"/>
</dbReference>
<dbReference type="InterPro" id="IPR035895">
    <property type="entry name" value="HPr-like_sf"/>
</dbReference>
<keyword evidence="4" id="KW-0963">Cytoplasm</keyword>
<name>A0A239C1I7_9FIRM</name>
<evidence type="ECO:0000256" key="2">
    <source>
        <dbReference type="ARBA" id="ARBA00004496"/>
    </source>
</evidence>
<dbReference type="PRINTS" id="PR00107">
    <property type="entry name" value="PHOSPHOCPHPR"/>
</dbReference>
<evidence type="ECO:0000256" key="1">
    <source>
        <dbReference type="ARBA" id="ARBA00003681"/>
    </source>
</evidence>
<dbReference type="Pfam" id="PF00381">
    <property type="entry name" value="PTS-HPr"/>
    <property type="match status" value="1"/>
</dbReference>
<reference evidence="7 8" key="1">
    <citation type="submission" date="2017-06" db="EMBL/GenBank/DDBJ databases">
        <authorList>
            <person name="Kim H.J."/>
            <person name="Triplett B.A."/>
        </authorList>
    </citation>
    <scope>NUCLEOTIDE SEQUENCE [LARGE SCALE GENOMIC DNA]</scope>
    <source>
        <strain evidence="7 8">SCA</strain>
    </source>
</reference>
<dbReference type="Gene3D" id="3.30.1340.10">
    <property type="entry name" value="HPr-like"/>
    <property type="match status" value="1"/>
</dbReference>
<dbReference type="SUPFAM" id="SSF55594">
    <property type="entry name" value="HPr-like"/>
    <property type="match status" value="1"/>
</dbReference>
<comment type="function">
    <text evidence="1">General (non sugar-specific) component of the phosphoenolpyruvate-dependent sugar phosphotransferase system (sugar PTS). This major carbohydrate active-transport system catalyzes the phosphorylation of incoming sugar substrates concomitantly with their translocation across the cell membrane. The phosphoryl group from phosphoenolpyruvate (PEP) is transferred to the phosphoryl carrier protein HPr by enzyme I. Phospho-HPr then transfers it to the PTS EIIA domain.</text>
</comment>
<proteinExistence type="predicted"/>
<gene>
    <name evidence="7" type="ORF">SAMN05446037_1004259</name>
</gene>
<dbReference type="Proteomes" id="UP000198304">
    <property type="component" value="Unassembled WGS sequence"/>
</dbReference>
<dbReference type="GO" id="GO:0005737">
    <property type="term" value="C:cytoplasm"/>
    <property type="evidence" value="ECO:0007669"/>
    <property type="project" value="UniProtKB-SubCell"/>
</dbReference>
<dbReference type="InterPro" id="IPR001020">
    <property type="entry name" value="PTS_HPr_His_P_site"/>
</dbReference>
<organism evidence="7 8">
    <name type="scientific">Anaerovirgula multivorans</name>
    <dbReference type="NCBI Taxonomy" id="312168"/>
    <lineage>
        <taxon>Bacteria</taxon>
        <taxon>Bacillati</taxon>
        <taxon>Bacillota</taxon>
        <taxon>Clostridia</taxon>
        <taxon>Peptostreptococcales</taxon>
        <taxon>Natronincolaceae</taxon>
        <taxon>Anaerovirgula</taxon>
    </lineage>
</organism>
<sequence>MKKITLTIKSSEGLHARPASIFVKAASSFKSNIKIIKNDDASKEYAGKSIISIMAMAAANGDKITIIADGEDEDIAISELGTLVETGF</sequence>
<dbReference type="PROSITE" id="PS51350">
    <property type="entry name" value="PTS_HPR_DOM"/>
    <property type="match status" value="1"/>
</dbReference>
<dbReference type="PANTHER" id="PTHR33705">
    <property type="entry name" value="PHOSPHOCARRIER PROTEIN HPR"/>
    <property type="match status" value="1"/>
</dbReference>
<dbReference type="PROSITE" id="PS00589">
    <property type="entry name" value="PTS_HPR_SER"/>
    <property type="match status" value="1"/>
</dbReference>
<evidence type="ECO:0000313" key="7">
    <source>
        <dbReference type="EMBL" id="SNS14000.1"/>
    </source>
</evidence>
<evidence type="ECO:0000256" key="3">
    <source>
        <dbReference type="ARBA" id="ARBA00020422"/>
    </source>
</evidence>
<feature type="domain" description="HPr" evidence="6">
    <location>
        <begin position="1"/>
        <end position="88"/>
    </location>
</feature>
<dbReference type="InterPro" id="IPR000032">
    <property type="entry name" value="HPr-like"/>
</dbReference>
<dbReference type="EMBL" id="FZOJ01000004">
    <property type="protein sequence ID" value="SNS14000.1"/>
    <property type="molecule type" value="Genomic_DNA"/>
</dbReference>
<dbReference type="PROSITE" id="PS00369">
    <property type="entry name" value="PTS_HPR_HIS"/>
    <property type="match status" value="1"/>
</dbReference>
<dbReference type="NCBIfam" id="TIGR01003">
    <property type="entry name" value="PTS_HPr_family"/>
    <property type="match status" value="1"/>
</dbReference>
<dbReference type="InterPro" id="IPR050399">
    <property type="entry name" value="HPr"/>
</dbReference>
<dbReference type="CDD" id="cd00367">
    <property type="entry name" value="PTS-HPr_like"/>
    <property type="match status" value="1"/>
</dbReference>